<keyword evidence="3" id="KW-1185">Reference proteome</keyword>
<sequence length="67" mass="7039">MTLPDSLTDRGGPSLPGTPNAAVTDAICAHLDRLGVTLHRIPTPEGRCQSVWPSPATFKSGARVSRT</sequence>
<accession>A0A4U0QRT3</accession>
<dbReference type="Proteomes" id="UP000306223">
    <property type="component" value="Unassembled WGS sequence"/>
</dbReference>
<name>A0A4U0QRT3_9RHOB</name>
<feature type="region of interest" description="Disordered" evidence="1">
    <location>
        <begin position="1"/>
        <end position="21"/>
    </location>
</feature>
<evidence type="ECO:0000313" key="2">
    <source>
        <dbReference type="EMBL" id="TJZ84556.1"/>
    </source>
</evidence>
<dbReference type="EMBL" id="SUNH01000011">
    <property type="protein sequence ID" value="TJZ84556.1"/>
    <property type="molecule type" value="Genomic_DNA"/>
</dbReference>
<reference evidence="2 3" key="1">
    <citation type="submission" date="2019-04" db="EMBL/GenBank/DDBJ databases">
        <authorList>
            <person name="Li J."/>
        </authorList>
    </citation>
    <scope>NUCLEOTIDE SEQUENCE [LARGE SCALE GENOMIC DNA]</scope>
    <source>
        <strain evidence="2 3">CCTCC AB2016182</strain>
    </source>
</reference>
<comment type="caution">
    <text evidence="2">The sequence shown here is derived from an EMBL/GenBank/DDBJ whole genome shotgun (WGS) entry which is preliminary data.</text>
</comment>
<evidence type="ECO:0000256" key="1">
    <source>
        <dbReference type="SAM" id="MobiDB-lite"/>
    </source>
</evidence>
<gene>
    <name evidence="2" type="ORF">FA740_08805</name>
</gene>
<dbReference type="RefSeq" id="WP_136856404.1">
    <property type="nucleotide sequence ID" value="NZ_SUNH01000011.1"/>
</dbReference>
<proteinExistence type="predicted"/>
<dbReference type="AlphaFoldDB" id="A0A4U0QRT3"/>
<organism evidence="2 3">
    <name type="scientific">Paracoccus hibiscisoli</name>
    <dbReference type="NCBI Taxonomy" id="2023261"/>
    <lineage>
        <taxon>Bacteria</taxon>
        <taxon>Pseudomonadati</taxon>
        <taxon>Pseudomonadota</taxon>
        <taxon>Alphaproteobacteria</taxon>
        <taxon>Rhodobacterales</taxon>
        <taxon>Paracoccaceae</taxon>
        <taxon>Paracoccus</taxon>
    </lineage>
</organism>
<evidence type="ECO:0000313" key="3">
    <source>
        <dbReference type="Proteomes" id="UP000306223"/>
    </source>
</evidence>
<protein>
    <submittedName>
        <fullName evidence="2">Uncharacterized protein</fullName>
    </submittedName>
</protein>